<organism evidence="1 2">
    <name type="scientific">Chitinimonas prasina</name>
    <dbReference type="NCBI Taxonomy" id="1434937"/>
    <lineage>
        <taxon>Bacteria</taxon>
        <taxon>Pseudomonadati</taxon>
        <taxon>Pseudomonadota</taxon>
        <taxon>Betaproteobacteria</taxon>
        <taxon>Neisseriales</taxon>
        <taxon>Chitinibacteraceae</taxon>
        <taxon>Chitinimonas</taxon>
    </lineage>
</organism>
<evidence type="ECO:0000313" key="2">
    <source>
        <dbReference type="Proteomes" id="UP001156706"/>
    </source>
</evidence>
<accession>A0ABQ5YH49</accession>
<dbReference type="Proteomes" id="UP001156706">
    <property type="component" value="Unassembled WGS sequence"/>
</dbReference>
<protein>
    <submittedName>
        <fullName evidence="1">Uncharacterized protein</fullName>
    </submittedName>
</protein>
<keyword evidence="2" id="KW-1185">Reference proteome</keyword>
<gene>
    <name evidence="1" type="ORF">GCM10007907_10440</name>
</gene>
<name>A0ABQ5YH49_9NEIS</name>
<proteinExistence type="predicted"/>
<dbReference type="RefSeq" id="WP_284195384.1">
    <property type="nucleotide sequence ID" value="NZ_BSOG01000001.1"/>
</dbReference>
<dbReference type="EMBL" id="BSOG01000001">
    <property type="protein sequence ID" value="GLR12254.1"/>
    <property type="molecule type" value="Genomic_DNA"/>
</dbReference>
<sequence length="266" mass="30068">MLPSFAELRPDRVVLFLGADSLLAVEQHGWQRRRAAELRLPLRLQDGLPQLDLLAQWLGERRARRLEVRLSSAWVRFAILPWQNALSDETVAQAMAQALFAEQYGAASAGWEITLSPFKPGSARVASALDGRWLAALRELAQQQRYRLVSMQPVLVSLFNRLADKLPQDALLAVVEPRRLALLQLQRGQWASLYNRVLPEPWERRLPSLITQASATLDALNSPVYIAAPLFQRPDLGRLSATWLRLPAQRGYDPRRDPEWALCTGV</sequence>
<comment type="caution">
    <text evidence="1">The sequence shown here is derived from an EMBL/GenBank/DDBJ whole genome shotgun (WGS) entry which is preliminary data.</text>
</comment>
<evidence type="ECO:0000313" key="1">
    <source>
        <dbReference type="EMBL" id="GLR12254.1"/>
    </source>
</evidence>
<reference evidence="2" key="1">
    <citation type="journal article" date="2019" name="Int. J. Syst. Evol. Microbiol.">
        <title>The Global Catalogue of Microorganisms (GCM) 10K type strain sequencing project: providing services to taxonomists for standard genome sequencing and annotation.</title>
        <authorList>
            <consortium name="The Broad Institute Genomics Platform"/>
            <consortium name="The Broad Institute Genome Sequencing Center for Infectious Disease"/>
            <person name="Wu L."/>
            <person name="Ma J."/>
        </authorList>
    </citation>
    <scope>NUCLEOTIDE SEQUENCE [LARGE SCALE GENOMIC DNA]</scope>
    <source>
        <strain evidence="2">NBRC 110044</strain>
    </source>
</reference>